<dbReference type="Pfam" id="PF00295">
    <property type="entry name" value="Glyco_hydro_28"/>
    <property type="match status" value="1"/>
</dbReference>
<dbReference type="KEGG" id="bcel:BcellWH2_04835"/>
<proteinExistence type="inferred from homology"/>
<evidence type="ECO:0000313" key="5">
    <source>
        <dbReference type="EMBL" id="ALJ62044.1"/>
    </source>
</evidence>
<dbReference type="InterPro" id="IPR051801">
    <property type="entry name" value="GH28_Enzymes"/>
</dbReference>
<protein>
    <submittedName>
        <fullName evidence="6">Glycosyl hydrolase family 28 protein</fullName>
    </submittedName>
    <submittedName>
        <fullName evidence="5">Glycosyl hydrolases family 28</fullName>
    </submittedName>
</protein>
<keyword evidence="2 4" id="KW-0378">Hydrolase</keyword>
<dbReference type="Gene3D" id="2.160.20.10">
    <property type="entry name" value="Single-stranded right-handed beta-helix, Pectin lyase-like"/>
    <property type="match status" value="1"/>
</dbReference>
<reference evidence="6" key="2">
    <citation type="submission" date="2023-03" db="EMBL/GenBank/DDBJ databases">
        <title>DFI Biobank Strains.</title>
        <authorList>
            <person name="Mostad J."/>
            <person name="Paddock L."/>
            <person name="Medina S."/>
            <person name="Waligurski E."/>
            <person name="Barat B."/>
            <person name="Smith R."/>
            <person name="Burgo V."/>
            <person name="Metcalfe C."/>
            <person name="Woodson C."/>
            <person name="Sundararajan A."/>
            <person name="Ramaswamy R."/>
            <person name="Lin H."/>
            <person name="Pamer E.G."/>
        </authorList>
    </citation>
    <scope>NUCLEOTIDE SEQUENCE</scope>
    <source>
        <strain evidence="6">DFI.9.5</strain>
    </source>
</reference>
<dbReference type="eggNOG" id="COG5434">
    <property type="taxonomic scope" value="Bacteria"/>
</dbReference>
<evidence type="ECO:0000256" key="4">
    <source>
        <dbReference type="RuleBase" id="RU361169"/>
    </source>
</evidence>
<evidence type="ECO:0000313" key="7">
    <source>
        <dbReference type="Proteomes" id="UP000061809"/>
    </source>
</evidence>
<dbReference type="Proteomes" id="UP001221924">
    <property type="component" value="Unassembled WGS sequence"/>
</dbReference>
<reference evidence="5 7" key="1">
    <citation type="journal article" date="2015" name="Science">
        <title>Genetic determinants of in vivo fitness and diet responsiveness in multiple human gut Bacteroides.</title>
        <authorList>
            <person name="Wu M."/>
            <person name="McNulty N.P."/>
            <person name="Rodionov D.A."/>
            <person name="Khoroshkin M.S."/>
            <person name="Griffin N.W."/>
            <person name="Cheng J."/>
            <person name="Latreille P."/>
            <person name="Kerstetter R.A."/>
            <person name="Terrapon N."/>
            <person name="Henrissat B."/>
            <person name="Osterman A.L."/>
            <person name="Gordon J.I."/>
        </authorList>
    </citation>
    <scope>NUCLEOTIDE SEQUENCE [LARGE SCALE GENOMIC DNA]</scope>
    <source>
        <strain evidence="5 7">WH2</strain>
    </source>
</reference>
<comment type="similarity">
    <text evidence="1 4">Belongs to the glycosyl hydrolase 28 family.</text>
</comment>
<evidence type="ECO:0000313" key="6">
    <source>
        <dbReference type="EMBL" id="MDE8696130.1"/>
    </source>
</evidence>
<dbReference type="EMBL" id="CP012801">
    <property type="protein sequence ID" value="ALJ62044.1"/>
    <property type="molecule type" value="Genomic_DNA"/>
</dbReference>
<dbReference type="InterPro" id="IPR000743">
    <property type="entry name" value="Glyco_hydro_28"/>
</dbReference>
<dbReference type="STRING" id="246787.BcellWH2_04835"/>
<dbReference type="Proteomes" id="UP000061809">
    <property type="component" value="Chromosome"/>
</dbReference>
<dbReference type="GO" id="GO:0005975">
    <property type="term" value="P:carbohydrate metabolic process"/>
    <property type="evidence" value="ECO:0007669"/>
    <property type="project" value="InterPro"/>
</dbReference>
<name>A0A0P0GCH1_9BACE</name>
<accession>A0A0P0GCH1</accession>
<dbReference type="PANTHER" id="PTHR31339:SF9">
    <property type="entry name" value="PLASMIN AND FIBRONECTIN-BINDING PROTEIN A"/>
    <property type="match status" value="1"/>
</dbReference>
<dbReference type="AlphaFoldDB" id="A0A0P0GCH1"/>
<sequence length="503" mass="55883">MKSIMETSLKRIVHLLLLAALSILTVNAKVISYPAPKGETLSSDYMVEVDGVSVPVYMAKTQHHDKKYSIAYFDFSGTVTVKIKSKLSLDHLNILPDKYAIHPSVNKDIATFHLNEPCDISFEPDGCNSPLILFCNELETDIPSKNDPNVIYFGPGEHNPENGLIRLGSNQTLYLAGGAVVNAGIEATGDNITICGRGILDGSDWEHNAGPTDYMINAKNCNNLVMRDIIIKGSYYWTIVPQNCDRVLIDRIRLAGSRVGNDDGVDPCNSSNVTIRNCFFRTDDDSVSPKGITRAGGERESKPVENIVVENCVFWVDFANVFRMATESSCPVFRNFTARNVDVIHFPDRDRVQIFWLHPTGEMPMENLCFENIRINGEIPYNLIKLTPALQLVGTRPIEKPTPNDIKVGPGRRGPGSCGYGEFVVVPSYGPYIHNVTFRNITTYGKESDRKAERGAVLIQGIDERHDVSGIIFDNVEYYGTRIGADSPNIQTGDFVKHVQYVK</sequence>
<keyword evidence="3 4" id="KW-0326">Glycosidase</keyword>
<dbReference type="EMBL" id="JARFID010000022">
    <property type="protein sequence ID" value="MDE8696130.1"/>
    <property type="molecule type" value="Genomic_DNA"/>
</dbReference>
<evidence type="ECO:0000256" key="3">
    <source>
        <dbReference type="ARBA" id="ARBA00023295"/>
    </source>
</evidence>
<dbReference type="RefSeq" id="WP_231501905.1">
    <property type="nucleotide sequence ID" value="NZ_JBEJLD010000001.1"/>
</dbReference>
<dbReference type="GO" id="GO:0004650">
    <property type="term" value="F:polygalacturonase activity"/>
    <property type="evidence" value="ECO:0007669"/>
    <property type="project" value="InterPro"/>
</dbReference>
<dbReference type="PATRIC" id="fig|246787.4.peg.4991"/>
<evidence type="ECO:0000256" key="2">
    <source>
        <dbReference type="ARBA" id="ARBA00022801"/>
    </source>
</evidence>
<dbReference type="PANTHER" id="PTHR31339">
    <property type="entry name" value="PECTIN LYASE-RELATED"/>
    <property type="match status" value="1"/>
</dbReference>
<evidence type="ECO:0000256" key="1">
    <source>
        <dbReference type="ARBA" id="ARBA00008834"/>
    </source>
</evidence>
<gene>
    <name evidence="5" type="ORF">BcellWH2_04835</name>
    <name evidence="6" type="ORF">PZH42_18620</name>
</gene>
<dbReference type="SUPFAM" id="SSF51126">
    <property type="entry name" value="Pectin lyase-like"/>
    <property type="match status" value="1"/>
</dbReference>
<dbReference type="InterPro" id="IPR011050">
    <property type="entry name" value="Pectin_lyase_fold/virulence"/>
</dbReference>
<organism evidence="5 7">
    <name type="scientific">Bacteroides cellulosilyticus</name>
    <dbReference type="NCBI Taxonomy" id="246787"/>
    <lineage>
        <taxon>Bacteria</taxon>
        <taxon>Pseudomonadati</taxon>
        <taxon>Bacteroidota</taxon>
        <taxon>Bacteroidia</taxon>
        <taxon>Bacteroidales</taxon>
        <taxon>Bacteroidaceae</taxon>
        <taxon>Bacteroides</taxon>
    </lineage>
</organism>
<dbReference type="InterPro" id="IPR012334">
    <property type="entry name" value="Pectin_lyas_fold"/>
</dbReference>